<evidence type="ECO:0008006" key="5">
    <source>
        <dbReference type="Google" id="ProtNLM"/>
    </source>
</evidence>
<dbReference type="AlphaFoldDB" id="A0A165N530"/>
<organism evidence="3 4">
    <name type="scientific">Neolentinus lepideus HHB14362 ss-1</name>
    <dbReference type="NCBI Taxonomy" id="1314782"/>
    <lineage>
        <taxon>Eukaryota</taxon>
        <taxon>Fungi</taxon>
        <taxon>Dikarya</taxon>
        <taxon>Basidiomycota</taxon>
        <taxon>Agaricomycotina</taxon>
        <taxon>Agaricomycetes</taxon>
        <taxon>Gloeophyllales</taxon>
        <taxon>Gloeophyllaceae</taxon>
        <taxon>Neolentinus</taxon>
    </lineage>
</organism>
<dbReference type="PROSITE" id="PS51257">
    <property type="entry name" value="PROKAR_LIPOPROTEIN"/>
    <property type="match status" value="1"/>
</dbReference>
<dbReference type="InParanoid" id="A0A165N530"/>
<dbReference type="Proteomes" id="UP000076761">
    <property type="component" value="Unassembled WGS sequence"/>
</dbReference>
<evidence type="ECO:0000313" key="3">
    <source>
        <dbReference type="EMBL" id="KZT19189.1"/>
    </source>
</evidence>
<sequence length="237" mass="25647">MPRPSWLFVAHASGLGCVTLGVDPQFAASYRPQLTGSPDMEIHILFASIGSDLRSYAFEKCAYDSTQTALRATLTAFRDIHFAGRRFQQGLHSYNIISIRTPLTSTASLTTVAFPSSALPLANGVQTPRSSNVGPHFDAIIVTLPWTTSTPSRGHLQKRDHNPRPSNVAAPPDGKRATVRAPSRIPGTRSTARDLKAPFAGIPDTKHLPARTTDPSSPDLLALHADYYGKDRGLTCF</sequence>
<evidence type="ECO:0000256" key="1">
    <source>
        <dbReference type="SAM" id="MobiDB-lite"/>
    </source>
</evidence>
<feature type="region of interest" description="Disordered" evidence="1">
    <location>
        <begin position="150"/>
        <end position="215"/>
    </location>
</feature>
<proteinExistence type="predicted"/>
<keyword evidence="4" id="KW-1185">Reference proteome</keyword>
<dbReference type="EMBL" id="KV425647">
    <property type="protein sequence ID" value="KZT19189.1"/>
    <property type="molecule type" value="Genomic_DNA"/>
</dbReference>
<protein>
    <recommendedName>
        <fullName evidence="5">Amine oxidase domain-containing protein</fullName>
    </recommendedName>
</protein>
<evidence type="ECO:0000313" key="4">
    <source>
        <dbReference type="Proteomes" id="UP000076761"/>
    </source>
</evidence>
<feature type="signal peptide" evidence="2">
    <location>
        <begin position="1"/>
        <end position="21"/>
    </location>
</feature>
<feature type="chain" id="PRO_5007862902" description="Amine oxidase domain-containing protein" evidence="2">
    <location>
        <begin position="22"/>
        <end position="237"/>
    </location>
</feature>
<evidence type="ECO:0000256" key="2">
    <source>
        <dbReference type="SAM" id="SignalP"/>
    </source>
</evidence>
<gene>
    <name evidence="3" type="ORF">NEOLEDRAFT_1173175</name>
</gene>
<keyword evidence="2" id="KW-0732">Signal</keyword>
<reference evidence="3 4" key="1">
    <citation type="journal article" date="2016" name="Mol. Biol. Evol.">
        <title>Comparative Genomics of Early-Diverging Mushroom-Forming Fungi Provides Insights into the Origins of Lignocellulose Decay Capabilities.</title>
        <authorList>
            <person name="Nagy L.G."/>
            <person name="Riley R."/>
            <person name="Tritt A."/>
            <person name="Adam C."/>
            <person name="Daum C."/>
            <person name="Floudas D."/>
            <person name="Sun H."/>
            <person name="Yadav J.S."/>
            <person name="Pangilinan J."/>
            <person name="Larsson K.H."/>
            <person name="Matsuura K."/>
            <person name="Barry K."/>
            <person name="Labutti K."/>
            <person name="Kuo R."/>
            <person name="Ohm R.A."/>
            <person name="Bhattacharya S.S."/>
            <person name="Shirouzu T."/>
            <person name="Yoshinaga Y."/>
            <person name="Martin F.M."/>
            <person name="Grigoriev I.V."/>
            <person name="Hibbett D.S."/>
        </authorList>
    </citation>
    <scope>NUCLEOTIDE SEQUENCE [LARGE SCALE GENOMIC DNA]</scope>
    <source>
        <strain evidence="3 4">HHB14362 ss-1</strain>
    </source>
</reference>
<accession>A0A165N530</accession>
<name>A0A165N530_9AGAM</name>